<gene>
    <name evidence="2" type="ORF">A2696_02860</name>
</gene>
<protein>
    <recommendedName>
        <fullName evidence="4">General secretion pathway GspH domain-containing protein</fullName>
    </recommendedName>
</protein>
<dbReference type="InterPro" id="IPR012902">
    <property type="entry name" value="N_methyl_site"/>
</dbReference>
<sequence>MTIAILLNCYIAKLAKQKRQFNNLTIQQLSFGFTLIELLIVISLMGLAGSLVTTYYLTFERGQRLKNAALTLKNDVRYVQNKALSGDKGVPGAGGCVSPSILGGWYLEFSTGSNTSYRYAGDCLSGAAEADFNSKPVNLPDGIRITRLNYGSDRSEVNILFRPLAQGVEFFGIMGSVDFIDNTNPEILNSPITSSNDLIIELTSSGMARYQVIVKPSGEVNEKKI</sequence>
<accession>A0A1F5FZE8</accession>
<dbReference type="Proteomes" id="UP000177069">
    <property type="component" value="Unassembled WGS sequence"/>
</dbReference>
<comment type="caution">
    <text evidence="2">The sequence shown here is derived from an EMBL/GenBank/DDBJ whole genome shotgun (WGS) entry which is preliminary data.</text>
</comment>
<dbReference type="InterPro" id="IPR045584">
    <property type="entry name" value="Pilin-like"/>
</dbReference>
<keyword evidence="1" id="KW-1133">Transmembrane helix</keyword>
<evidence type="ECO:0000256" key="1">
    <source>
        <dbReference type="SAM" id="Phobius"/>
    </source>
</evidence>
<feature type="transmembrane region" description="Helical" evidence="1">
    <location>
        <begin position="31"/>
        <end position="57"/>
    </location>
</feature>
<reference evidence="2 3" key="1">
    <citation type="journal article" date="2016" name="Nat. Commun.">
        <title>Thousands of microbial genomes shed light on interconnected biogeochemical processes in an aquifer system.</title>
        <authorList>
            <person name="Anantharaman K."/>
            <person name="Brown C.T."/>
            <person name="Hug L.A."/>
            <person name="Sharon I."/>
            <person name="Castelle C.J."/>
            <person name="Probst A.J."/>
            <person name="Thomas B.C."/>
            <person name="Singh A."/>
            <person name="Wilkins M.J."/>
            <person name="Karaoz U."/>
            <person name="Brodie E.L."/>
            <person name="Williams K.H."/>
            <person name="Hubbard S.S."/>
            <person name="Banfield J.F."/>
        </authorList>
    </citation>
    <scope>NUCLEOTIDE SEQUENCE [LARGE SCALE GENOMIC DNA]</scope>
</reference>
<dbReference type="AlphaFoldDB" id="A0A1F5FZE8"/>
<evidence type="ECO:0008006" key="4">
    <source>
        <dbReference type="Google" id="ProtNLM"/>
    </source>
</evidence>
<organism evidence="2 3">
    <name type="scientific">Candidatus Curtissbacteria bacterium RIFCSPHIGHO2_01_FULL_41_13</name>
    <dbReference type="NCBI Taxonomy" id="1797745"/>
    <lineage>
        <taxon>Bacteria</taxon>
        <taxon>Candidatus Curtissiibacteriota</taxon>
    </lineage>
</organism>
<evidence type="ECO:0000313" key="2">
    <source>
        <dbReference type="EMBL" id="OGD84972.1"/>
    </source>
</evidence>
<dbReference type="SUPFAM" id="SSF54523">
    <property type="entry name" value="Pili subunits"/>
    <property type="match status" value="1"/>
</dbReference>
<keyword evidence="1" id="KW-0472">Membrane</keyword>
<dbReference type="NCBIfam" id="TIGR02532">
    <property type="entry name" value="IV_pilin_GFxxxE"/>
    <property type="match status" value="1"/>
</dbReference>
<dbReference type="EMBL" id="MFBA01000043">
    <property type="protein sequence ID" value="OGD84972.1"/>
    <property type="molecule type" value="Genomic_DNA"/>
</dbReference>
<proteinExistence type="predicted"/>
<name>A0A1F5FZE8_9BACT</name>
<evidence type="ECO:0000313" key="3">
    <source>
        <dbReference type="Proteomes" id="UP000177069"/>
    </source>
</evidence>
<keyword evidence="1" id="KW-0812">Transmembrane</keyword>